<evidence type="ECO:0000313" key="2">
    <source>
        <dbReference type="EMBL" id="KGJ52024.1"/>
    </source>
</evidence>
<dbReference type="Proteomes" id="UP000030008">
    <property type="component" value="Unassembled WGS sequence"/>
</dbReference>
<protein>
    <submittedName>
        <fullName evidence="2">Beta-lactamase</fullName>
    </submittedName>
</protein>
<name>A0A099I246_CLOIN</name>
<dbReference type="AlphaFoldDB" id="A0A099I246"/>
<feature type="domain" description="Beta-lactamase-related" evidence="1">
    <location>
        <begin position="25"/>
        <end position="308"/>
    </location>
</feature>
<comment type="caution">
    <text evidence="2">The sequence shown here is derived from an EMBL/GenBank/DDBJ whole genome shotgun (WGS) entry which is preliminary data.</text>
</comment>
<reference evidence="2 3" key="1">
    <citation type="submission" date="2014-08" db="EMBL/GenBank/DDBJ databases">
        <title>Clostridium innocuum, an unnegligible vancomycin-resistant pathogen causing extra-intestinal infections.</title>
        <authorList>
            <person name="Feng Y."/>
            <person name="Chiu C.-H."/>
        </authorList>
    </citation>
    <scope>NUCLEOTIDE SEQUENCE [LARGE SCALE GENOMIC DNA]</scope>
    <source>
        <strain evidence="2 3">AN88</strain>
    </source>
</reference>
<dbReference type="PANTHER" id="PTHR43283:SF7">
    <property type="entry name" value="BETA-LACTAMASE-RELATED DOMAIN-CONTAINING PROTEIN"/>
    <property type="match status" value="1"/>
</dbReference>
<dbReference type="SUPFAM" id="SSF56601">
    <property type="entry name" value="beta-lactamase/transpeptidase-like"/>
    <property type="match status" value="1"/>
</dbReference>
<evidence type="ECO:0000259" key="1">
    <source>
        <dbReference type="Pfam" id="PF00144"/>
    </source>
</evidence>
<gene>
    <name evidence="2" type="ORF">CIAN88_17160</name>
</gene>
<dbReference type="Pfam" id="PF00144">
    <property type="entry name" value="Beta-lactamase"/>
    <property type="match status" value="1"/>
</dbReference>
<proteinExistence type="predicted"/>
<dbReference type="PANTHER" id="PTHR43283">
    <property type="entry name" value="BETA-LACTAMASE-RELATED"/>
    <property type="match status" value="1"/>
</dbReference>
<evidence type="ECO:0000313" key="3">
    <source>
        <dbReference type="Proteomes" id="UP000030008"/>
    </source>
</evidence>
<dbReference type="InterPro" id="IPR050789">
    <property type="entry name" value="Diverse_Enzym_Activities"/>
</dbReference>
<organism evidence="2 3">
    <name type="scientific">Clostridium innocuum</name>
    <dbReference type="NCBI Taxonomy" id="1522"/>
    <lineage>
        <taxon>Bacteria</taxon>
        <taxon>Bacillati</taxon>
        <taxon>Bacillota</taxon>
        <taxon>Clostridia</taxon>
        <taxon>Eubacteriales</taxon>
        <taxon>Clostridiaceae</taxon>
        <taxon>Clostridium</taxon>
    </lineage>
</organism>
<sequence length="323" mass="36755">MEQMKITEMEALINRNYKNICGMNVLKNGVSVYEAYFQGCTSESRMHVYSVTKSIVSILLGIAMDEGYIADVSQRVLDFFPEYAAREKEYAKGEVTLEDVITMTAAYKYRIPPYIKYFTSDDWLRFSLEQLKGRGGKFRYTPLIGPDILTGILQKTTGQSVLAFAREKLFAPLRISVEKELIFKDKEEQMAFNQSASISGWAADAKGLQSAGWGLALSAKEMADIGQLYLNGGVWEGKQLVSKHWIEESTKEHSRWKKRNLPYGYLWWIDEQKDGFAAMGDGGNIIYVNTGEQLVVSLMCRFDPKAKDSMDLVKQQIEPIFRK</sequence>
<dbReference type="InterPro" id="IPR012338">
    <property type="entry name" value="Beta-lactam/transpept-like"/>
</dbReference>
<dbReference type="InterPro" id="IPR001466">
    <property type="entry name" value="Beta-lactam-related"/>
</dbReference>
<accession>A0A099I246</accession>
<dbReference type="EMBL" id="JQIF01000089">
    <property type="protein sequence ID" value="KGJ52024.1"/>
    <property type="molecule type" value="Genomic_DNA"/>
</dbReference>
<dbReference type="Gene3D" id="3.40.710.10">
    <property type="entry name" value="DD-peptidase/beta-lactamase superfamily"/>
    <property type="match status" value="1"/>
</dbReference>
<dbReference type="RefSeq" id="WP_044906958.1">
    <property type="nucleotide sequence ID" value="NZ_JQIF01000089.1"/>
</dbReference>